<dbReference type="RefSeq" id="WP_320555616.1">
    <property type="nucleotide sequence ID" value="NZ_JAXDAE010000006.1"/>
</dbReference>
<evidence type="ECO:0000313" key="2">
    <source>
        <dbReference type="EMBL" id="MDY2587248.1"/>
    </source>
</evidence>
<feature type="transmembrane region" description="Helical" evidence="1">
    <location>
        <begin position="54"/>
        <end position="72"/>
    </location>
</feature>
<dbReference type="EMBL" id="JAXDAE010000006">
    <property type="protein sequence ID" value="MDY2587248.1"/>
    <property type="molecule type" value="Genomic_DNA"/>
</dbReference>
<evidence type="ECO:0000313" key="3">
    <source>
        <dbReference type="Proteomes" id="UP001285855"/>
    </source>
</evidence>
<organism evidence="2 3">
    <name type="scientific">Winogradskyella aquimaris</name>
    <dbReference type="NCBI Taxonomy" id="864074"/>
    <lineage>
        <taxon>Bacteria</taxon>
        <taxon>Pseudomonadati</taxon>
        <taxon>Bacteroidota</taxon>
        <taxon>Flavobacteriia</taxon>
        <taxon>Flavobacteriales</taxon>
        <taxon>Flavobacteriaceae</taxon>
        <taxon>Winogradskyella</taxon>
    </lineage>
</organism>
<name>A0ABU5ELT1_9FLAO</name>
<keyword evidence="3" id="KW-1185">Reference proteome</keyword>
<protein>
    <submittedName>
        <fullName evidence="2">Uncharacterized protein</fullName>
    </submittedName>
</protein>
<proteinExistence type="predicted"/>
<sequence length="134" mass="15399">MEKDDKRIEDLVNKLMAYDSLEKAPEHFTDEVISKIESLPKTKAIVYKPLIPKYVWWLLAGGFMALIANIVFNRPSDTASLSERYNIPDVSFDFLSNISFSFSSTLMYATVFLALMVAIQVPLLKQYFNQKLSY</sequence>
<gene>
    <name evidence="2" type="ORF">SNF14_07840</name>
</gene>
<feature type="transmembrane region" description="Helical" evidence="1">
    <location>
        <begin position="105"/>
        <end position="124"/>
    </location>
</feature>
<reference evidence="2 3" key="1">
    <citation type="submission" date="2023-11" db="EMBL/GenBank/DDBJ databases">
        <title>Winogradskyella pelagius sp. nov., isolated from coastal sediment.</title>
        <authorList>
            <person name="Li F."/>
        </authorList>
    </citation>
    <scope>NUCLEOTIDE SEQUENCE [LARGE SCALE GENOMIC DNA]</scope>
    <source>
        <strain evidence="2 3">KCTC 23502</strain>
    </source>
</reference>
<accession>A0ABU5ELT1</accession>
<keyword evidence="1" id="KW-0812">Transmembrane</keyword>
<evidence type="ECO:0000256" key="1">
    <source>
        <dbReference type="SAM" id="Phobius"/>
    </source>
</evidence>
<comment type="caution">
    <text evidence="2">The sequence shown here is derived from an EMBL/GenBank/DDBJ whole genome shotgun (WGS) entry which is preliminary data.</text>
</comment>
<keyword evidence="1" id="KW-0472">Membrane</keyword>
<keyword evidence="1" id="KW-1133">Transmembrane helix</keyword>
<dbReference type="Proteomes" id="UP001285855">
    <property type="component" value="Unassembled WGS sequence"/>
</dbReference>